<comment type="caution">
    <text evidence="2">The sequence shown here is derived from an EMBL/GenBank/DDBJ whole genome shotgun (WGS) entry which is preliminary data.</text>
</comment>
<feature type="transmembrane region" description="Helical" evidence="1">
    <location>
        <begin position="421"/>
        <end position="440"/>
    </location>
</feature>
<feature type="transmembrane region" description="Helical" evidence="1">
    <location>
        <begin position="229"/>
        <end position="245"/>
    </location>
</feature>
<evidence type="ECO:0000313" key="2">
    <source>
        <dbReference type="EMBL" id="MFC1850098.1"/>
    </source>
</evidence>
<keyword evidence="1" id="KW-0812">Transmembrane</keyword>
<feature type="transmembrane region" description="Helical" evidence="1">
    <location>
        <begin position="510"/>
        <end position="533"/>
    </location>
</feature>
<keyword evidence="1" id="KW-1133">Transmembrane helix</keyword>
<feature type="transmembrane region" description="Helical" evidence="1">
    <location>
        <begin position="341"/>
        <end position="364"/>
    </location>
</feature>
<evidence type="ECO:0000313" key="3">
    <source>
        <dbReference type="Proteomes" id="UP001594351"/>
    </source>
</evidence>
<proteinExistence type="predicted"/>
<organism evidence="2 3">
    <name type="scientific">candidate division CSSED10-310 bacterium</name>
    <dbReference type="NCBI Taxonomy" id="2855610"/>
    <lineage>
        <taxon>Bacteria</taxon>
        <taxon>Bacteria division CSSED10-310</taxon>
    </lineage>
</organism>
<sequence length="549" mass="63795">MIILDPRYHADKENISLTQELLAMFPRPINSIATTIESHEQHRLRLQELCLSLIPLTFQYIALVLSSEYFSTDLPPASDVMDNFMRMIKRPGPGKWVGFIRCAANYFKDKPCRVVPTEAIDLLHTSLLAMLDRMAELKKTEISLTEFLQQKKEIKLRGKKKHLDLEKIIYDPRSNSSYKKLLEEGLIEERTAEKNGENEERLTFAQEKISTMLDREHNTQQLKRSLRRFCYLVLVVLAFFGLVLFKKGEIAEMTHLIQELLSECTLPAAEIQRLQTQLIMITKLHFSHYIVILFIMFSPIYLFYLLTIIAILIRRVRAKWIVQDLPTLYTSQKFARIRDRYVGRIMVIGILLYFTILGFIIPVILPMWRSVLHPRIFINSRSLLLFFALSLLAASVWTILHHYRVSEDTNALLGKRAALETGFNITMVFIPLLSLVFLLANLLALVNSKQAATIQAKEIEFMTSSEYQLLEKSPEKNDKKVLHSLSSSIFDKWRFLQRSLDNFIPSFQRAINMFTAECCIVFPLFLVMQWLSAYPVGAYLRRRETVPCD</sequence>
<evidence type="ECO:0000256" key="1">
    <source>
        <dbReference type="SAM" id="Phobius"/>
    </source>
</evidence>
<keyword evidence="1" id="KW-0472">Membrane</keyword>
<gene>
    <name evidence="2" type="ORF">ACFL27_07905</name>
</gene>
<reference evidence="2 3" key="1">
    <citation type="submission" date="2024-09" db="EMBL/GenBank/DDBJ databases">
        <title>Laminarin stimulates single cell rates of sulfate reduction while oxygen inhibits transcriptomic activity in coastal marine sediment.</title>
        <authorList>
            <person name="Lindsay M."/>
            <person name="Orcutt B."/>
            <person name="Emerson D."/>
            <person name="Stepanauskas R."/>
            <person name="D'Angelo T."/>
        </authorList>
    </citation>
    <scope>NUCLEOTIDE SEQUENCE [LARGE SCALE GENOMIC DNA]</scope>
    <source>
        <strain evidence="2">SAG AM-311-K15</strain>
    </source>
</reference>
<protein>
    <submittedName>
        <fullName evidence="2">Uncharacterized protein</fullName>
    </submittedName>
</protein>
<feature type="transmembrane region" description="Helical" evidence="1">
    <location>
        <begin position="289"/>
        <end position="313"/>
    </location>
</feature>
<feature type="transmembrane region" description="Helical" evidence="1">
    <location>
        <begin position="376"/>
        <end position="400"/>
    </location>
</feature>
<name>A0ABV6YV89_UNCC1</name>
<accession>A0ABV6YV89</accession>
<keyword evidence="3" id="KW-1185">Reference proteome</keyword>
<dbReference type="Proteomes" id="UP001594351">
    <property type="component" value="Unassembled WGS sequence"/>
</dbReference>
<dbReference type="EMBL" id="JBHPBY010000076">
    <property type="protein sequence ID" value="MFC1850098.1"/>
    <property type="molecule type" value="Genomic_DNA"/>
</dbReference>